<dbReference type="AlphaFoldDB" id="A0A7C9UUA6"/>
<dbReference type="RefSeq" id="WP_163673743.1">
    <property type="nucleotide sequence ID" value="NZ_JAAIYP010000004.1"/>
</dbReference>
<dbReference type="EMBL" id="JAAIYP010000004">
    <property type="protein sequence ID" value="NFV78632.1"/>
    <property type="molecule type" value="Genomic_DNA"/>
</dbReference>
<keyword evidence="2" id="KW-1185">Reference proteome</keyword>
<gene>
    <name evidence="1" type="ORF">G4223_00685</name>
</gene>
<reference evidence="1 2" key="1">
    <citation type="submission" date="2020-02" db="EMBL/GenBank/DDBJ databases">
        <authorList>
            <person name="Dziuba M."/>
            <person name="Kuznetsov B."/>
            <person name="Mardanov A."/>
            <person name="Ravin N."/>
            <person name="Grouzdev D."/>
        </authorList>
    </citation>
    <scope>NUCLEOTIDE SEQUENCE [LARGE SCALE GENOMIC DNA]</scope>
    <source>
        <strain evidence="1 2">SpK</strain>
    </source>
</reference>
<dbReference type="Gene3D" id="3.90.79.10">
    <property type="entry name" value="Nucleoside Triphosphate Pyrophosphohydrolase"/>
    <property type="match status" value="1"/>
</dbReference>
<dbReference type="InterPro" id="IPR015797">
    <property type="entry name" value="NUDIX_hydrolase-like_dom_sf"/>
</dbReference>
<sequence>MMTYEELQRAHPELFNNPDDAPIRVRAKAAGDGTHGILYADPYLLLLRDPVVFASGRAGSYLRIIDQPIGVPGVAVLPRHQGNIILINHFRHATRRHHLEIPRGYGETGRSSVENAAKEVLEEIGGHIEHLINLGSLTWNSGLSNGCTDLFLADLDEIGAPATEEGVSAIMPVTLSIFEEWIASGRIADSFTIACWSRAHLRGLLSSPVPTA</sequence>
<evidence type="ECO:0000313" key="1">
    <source>
        <dbReference type="EMBL" id="NFV78632.1"/>
    </source>
</evidence>
<protein>
    <submittedName>
        <fullName evidence="1">NUDIX hydrolase</fullName>
    </submittedName>
</protein>
<organism evidence="1 2">
    <name type="scientific">Magnetospirillum aberrantis SpK</name>
    <dbReference type="NCBI Taxonomy" id="908842"/>
    <lineage>
        <taxon>Bacteria</taxon>
        <taxon>Pseudomonadati</taxon>
        <taxon>Pseudomonadota</taxon>
        <taxon>Alphaproteobacteria</taxon>
        <taxon>Rhodospirillales</taxon>
        <taxon>Rhodospirillaceae</taxon>
        <taxon>Magnetospirillum</taxon>
    </lineage>
</organism>
<comment type="caution">
    <text evidence="1">The sequence shown here is derived from an EMBL/GenBank/DDBJ whole genome shotgun (WGS) entry which is preliminary data.</text>
</comment>
<dbReference type="CDD" id="cd03424">
    <property type="entry name" value="NUDIX_ADPRase_Nudt5_UGPPase_Nudt14"/>
    <property type="match status" value="1"/>
</dbReference>
<proteinExistence type="predicted"/>
<dbReference type="SUPFAM" id="SSF55811">
    <property type="entry name" value="Nudix"/>
    <property type="match status" value="1"/>
</dbReference>
<accession>A0A7C9UUA6</accession>
<evidence type="ECO:0000313" key="2">
    <source>
        <dbReference type="Proteomes" id="UP000480684"/>
    </source>
</evidence>
<dbReference type="GO" id="GO:0016787">
    <property type="term" value="F:hydrolase activity"/>
    <property type="evidence" value="ECO:0007669"/>
    <property type="project" value="UniProtKB-KW"/>
</dbReference>
<dbReference type="Proteomes" id="UP000480684">
    <property type="component" value="Unassembled WGS sequence"/>
</dbReference>
<name>A0A7C9UUA6_9PROT</name>
<keyword evidence="1" id="KW-0378">Hydrolase</keyword>